<dbReference type="EMBL" id="JACEFO010001603">
    <property type="protein sequence ID" value="KAF8732773.1"/>
    <property type="molecule type" value="Genomic_DNA"/>
</dbReference>
<proteinExistence type="predicted"/>
<evidence type="ECO:0000256" key="1">
    <source>
        <dbReference type="SAM" id="MobiDB-lite"/>
    </source>
</evidence>
<evidence type="ECO:0000313" key="4">
    <source>
        <dbReference type="Proteomes" id="UP000636709"/>
    </source>
</evidence>
<sequence>MSTSSPSGYESESEDAAMASPKPHGGRGRRRRGDGAADGSPPPVSSSLGSKILRRRPPNWYQTYFIRMNRAGSFCMYPDLVDRSRASMKLKVLSAAILTNCVAQQGARNRVDAHEFESLVKHEWIYEDNMWFYHLNFTTKTKEANNSMSSSNLFFAEVSHMQGEDAWKVDCCCIINPKDDGHCYGCRNNGSPDMQHPNDTNAYIGGHLDGYLPFGDDDLSGSDSEDVCDSLFCFCS</sequence>
<dbReference type="Proteomes" id="UP000636709">
    <property type="component" value="Unassembled WGS sequence"/>
</dbReference>
<name>A0A835F9G5_9POAL</name>
<gene>
    <name evidence="3" type="ORF">HU200_015110</name>
</gene>
<feature type="compositionally biased region" description="Low complexity" evidence="1">
    <location>
        <begin position="1"/>
        <end position="10"/>
    </location>
</feature>
<protein>
    <recommendedName>
        <fullName evidence="2">DUF3615 domain-containing protein</fullName>
    </recommendedName>
</protein>
<dbReference type="PANTHER" id="PTHR33326">
    <property type="entry name" value="OS05G0543800 PROTEIN"/>
    <property type="match status" value="1"/>
</dbReference>
<reference evidence="3" key="1">
    <citation type="submission" date="2020-07" db="EMBL/GenBank/DDBJ databases">
        <title>Genome sequence and genetic diversity analysis of an under-domesticated orphan crop, white fonio (Digitaria exilis).</title>
        <authorList>
            <person name="Bennetzen J.L."/>
            <person name="Chen S."/>
            <person name="Ma X."/>
            <person name="Wang X."/>
            <person name="Yssel A.E.J."/>
            <person name="Chaluvadi S.R."/>
            <person name="Johnson M."/>
            <person name="Gangashetty P."/>
            <person name="Hamidou F."/>
            <person name="Sanogo M.D."/>
            <person name="Zwaenepoel A."/>
            <person name="Wallace J."/>
            <person name="Van De Peer Y."/>
            <person name="Van Deynze A."/>
        </authorList>
    </citation>
    <scope>NUCLEOTIDE SEQUENCE</scope>
    <source>
        <tissue evidence="3">Leaves</tissue>
    </source>
</reference>
<dbReference type="PANTHER" id="PTHR33326:SF16">
    <property type="match status" value="1"/>
</dbReference>
<comment type="caution">
    <text evidence="3">The sequence shown here is derived from an EMBL/GenBank/DDBJ whole genome shotgun (WGS) entry which is preliminary data.</text>
</comment>
<dbReference type="AlphaFoldDB" id="A0A835F9G5"/>
<organism evidence="3 4">
    <name type="scientific">Digitaria exilis</name>
    <dbReference type="NCBI Taxonomy" id="1010633"/>
    <lineage>
        <taxon>Eukaryota</taxon>
        <taxon>Viridiplantae</taxon>
        <taxon>Streptophyta</taxon>
        <taxon>Embryophyta</taxon>
        <taxon>Tracheophyta</taxon>
        <taxon>Spermatophyta</taxon>
        <taxon>Magnoliopsida</taxon>
        <taxon>Liliopsida</taxon>
        <taxon>Poales</taxon>
        <taxon>Poaceae</taxon>
        <taxon>PACMAD clade</taxon>
        <taxon>Panicoideae</taxon>
        <taxon>Panicodae</taxon>
        <taxon>Paniceae</taxon>
        <taxon>Anthephorinae</taxon>
        <taxon>Digitaria</taxon>
    </lineage>
</organism>
<feature type="region of interest" description="Disordered" evidence="1">
    <location>
        <begin position="1"/>
        <end position="51"/>
    </location>
</feature>
<dbReference type="Pfam" id="PF12274">
    <property type="entry name" value="DUF3615"/>
    <property type="match status" value="1"/>
</dbReference>
<keyword evidence="4" id="KW-1185">Reference proteome</keyword>
<evidence type="ECO:0000313" key="3">
    <source>
        <dbReference type="EMBL" id="KAF8732773.1"/>
    </source>
</evidence>
<feature type="domain" description="DUF3615" evidence="2">
    <location>
        <begin position="108"/>
        <end position="197"/>
    </location>
</feature>
<accession>A0A835F9G5</accession>
<evidence type="ECO:0000259" key="2">
    <source>
        <dbReference type="Pfam" id="PF12274"/>
    </source>
</evidence>
<dbReference type="OrthoDB" id="691443at2759"/>
<dbReference type="InterPro" id="IPR022059">
    <property type="entry name" value="DUF3615"/>
</dbReference>